<reference evidence="2 3" key="1">
    <citation type="journal article" date="2023" name="Nat. Commun.">
        <title>Origin of minicircular mitochondrial genomes in red algae.</title>
        <authorList>
            <person name="Lee Y."/>
            <person name="Cho C.H."/>
            <person name="Lee Y.M."/>
            <person name="Park S.I."/>
            <person name="Yang J.H."/>
            <person name="West J.A."/>
            <person name="Bhattacharya D."/>
            <person name="Yoon H.S."/>
        </authorList>
    </citation>
    <scope>NUCLEOTIDE SEQUENCE [LARGE SCALE GENOMIC DNA]</scope>
    <source>
        <strain evidence="2 3">CCMP1338</strain>
        <tissue evidence="2">Whole cell</tissue>
    </source>
</reference>
<sequence length="196" mass="22037">MTSESLEVDQEEAGCGDDVLVFVAFENRCAWFREGSLKKRQKVLVPVFNDMMEPQTVSESYQVRLRASMHANAFVLVVLAVHLLSWGDDVSKAHAAERFVITTAVDIILFLWAAWLFRAASLEPIPYQEAVSLAAANIVCAVVNSLFVVTNPFKFYRLKTWGIVLFSALGTQGLCFGVLQYYLLRNDVFRYTAILV</sequence>
<feature type="transmembrane region" description="Helical" evidence="1">
    <location>
        <begin position="69"/>
        <end position="87"/>
    </location>
</feature>
<keyword evidence="1" id="KW-1133">Transmembrane helix</keyword>
<feature type="transmembrane region" description="Helical" evidence="1">
    <location>
        <begin position="161"/>
        <end position="183"/>
    </location>
</feature>
<gene>
    <name evidence="2" type="ORF">NDN08_008095</name>
</gene>
<protein>
    <submittedName>
        <fullName evidence="2">Uncharacterized protein</fullName>
    </submittedName>
</protein>
<dbReference type="AlphaFoldDB" id="A0AAV8UZR4"/>
<evidence type="ECO:0000313" key="2">
    <source>
        <dbReference type="EMBL" id="KAJ8907994.1"/>
    </source>
</evidence>
<keyword evidence="1" id="KW-0472">Membrane</keyword>
<dbReference type="EMBL" id="JAMWBK010000002">
    <property type="protein sequence ID" value="KAJ8907994.1"/>
    <property type="molecule type" value="Genomic_DNA"/>
</dbReference>
<organism evidence="2 3">
    <name type="scientific">Rhodosorus marinus</name>
    <dbReference type="NCBI Taxonomy" id="101924"/>
    <lineage>
        <taxon>Eukaryota</taxon>
        <taxon>Rhodophyta</taxon>
        <taxon>Stylonematophyceae</taxon>
        <taxon>Stylonematales</taxon>
        <taxon>Stylonemataceae</taxon>
        <taxon>Rhodosorus</taxon>
    </lineage>
</organism>
<dbReference type="Proteomes" id="UP001157974">
    <property type="component" value="Unassembled WGS sequence"/>
</dbReference>
<accession>A0AAV8UZR4</accession>
<proteinExistence type="predicted"/>
<evidence type="ECO:0000256" key="1">
    <source>
        <dbReference type="SAM" id="Phobius"/>
    </source>
</evidence>
<keyword evidence="1" id="KW-0812">Transmembrane</keyword>
<keyword evidence="3" id="KW-1185">Reference proteome</keyword>
<comment type="caution">
    <text evidence="2">The sequence shown here is derived from an EMBL/GenBank/DDBJ whole genome shotgun (WGS) entry which is preliminary data.</text>
</comment>
<feature type="transmembrane region" description="Helical" evidence="1">
    <location>
        <begin position="99"/>
        <end position="118"/>
    </location>
</feature>
<name>A0AAV8UZR4_9RHOD</name>
<evidence type="ECO:0000313" key="3">
    <source>
        <dbReference type="Proteomes" id="UP001157974"/>
    </source>
</evidence>
<feature type="transmembrane region" description="Helical" evidence="1">
    <location>
        <begin position="130"/>
        <end position="149"/>
    </location>
</feature>